<protein>
    <submittedName>
        <fullName evidence="1">Uncharacterized protein</fullName>
    </submittedName>
</protein>
<sequence length="402" mass="44892">MKMIKYLPCFFLVLAGACISSCTKEDDYKEMTKDGEIYYPGKADSVAAHGGNKRIKLQVHLGNDPLVTRVKAFWNNNSDSAVVNVVKTTGKDIVDLLINNLNQGTYSFDVYTYTAENAKSIVKKVTGMVYGDNYLKVLSNRTIKTIGYSLDGKNLVIDWNTALDGEKSIELKYTDEAGATKTLIVPGGALKTELSGYKSDTKLTYRSVFLPEPEAIDEFSVDYTEVGVPVFERQLDKSKFKEYVLPTDARDAWGWLMPYLWDEKYNTPGFATTNGIPQWFTFDMGESVSISRFKTWQASDRLYRGENVKKFELWGSNNPAADGSWAGWAKLADCQSVKPSGLPGTEMTAGDADYARAGEEFKLSAGTPKVRYIRIKILETWGNGSFTTMGELSFWTSDRMAQ</sequence>
<name>A0ACC6KUT5_9SPHI</name>
<dbReference type="EMBL" id="JAVDTF010000001">
    <property type="protein sequence ID" value="MDR6783004.1"/>
    <property type="molecule type" value="Genomic_DNA"/>
</dbReference>
<organism evidence="1 2">
    <name type="scientific">Pedobacter africanus</name>
    <dbReference type="NCBI Taxonomy" id="151894"/>
    <lineage>
        <taxon>Bacteria</taxon>
        <taxon>Pseudomonadati</taxon>
        <taxon>Bacteroidota</taxon>
        <taxon>Sphingobacteriia</taxon>
        <taxon>Sphingobacteriales</taxon>
        <taxon>Sphingobacteriaceae</taxon>
        <taxon>Pedobacter</taxon>
    </lineage>
</organism>
<evidence type="ECO:0000313" key="1">
    <source>
        <dbReference type="EMBL" id="MDR6783004.1"/>
    </source>
</evidence>
<comment type="caution">
    <text evidence="1">The sequence shown here is derived from an EMBL/GenBank/DDBJ whole genome shotgun (WGS) entry which is preliminary data.</text>
</comment>
<reference evidence="1" key="1">
    <citation type="submission" date="2023-07" db="EMBL/GenBank/DDBJ databases">
        <title>Sorghum-associated microbial communities from plants grown in Nebraska, USA.</title>
        <authorList>
            <person name="Schachtman D."/>
        </authorList>
    </citation>
    <scope>NUCLEOTIDE SEQUENCE</scope>
    <source>
        <strain evidence="1">2697</strain>
    </source>
</reference>
<dbReference type="Proteomes" id="UP001246858">
    <property type="component" value="Unassembled WGS sequence"/>
</dbReference>
<gene>
    <name evidence="1" type="ORF">J2X78_001556</name>
</gene>
<keyword evidence="2" id="KW-1185">Reference proteome</keyword>
<evidence type="ECO:0000313" key="2">
    <source>
        <dbReference type="Proteomes" id="UP001246858"/>
    </source>
</evidence>
<proteinExistence type="predicted"/>
<accession>A0ACC6KUT5</accession>